<dbReference type="Pfam" id="PF12776">
    <property type="entry name" value="Myb_DNA-bind_3"/>
    <property type="match status" value="1"/>
</dbReference>
<name>A0A9P7N370_9HYPO</name>
<organism evidence="3 4">
    <name type="scientific">Claviceps pusilla</name>
    <dbReference type="NCBI Taxonomy" id="123648"/>
    <lineage>
        <taxon>Eukaryota</taxon>
        <taxon>Fungi</taxon>
        <taxon>Dikarya</taxon>
        <taxon>Ascomycota</taxon>
        <taxon>Pezizomycotina</taxon>
        <taxon>Sordariomycetes</taxon>
        <taxon>Hypocreomycetidae</taxon>
        <taxon>Hypocreales</taxon>
        <taxon>Clavicipitaceae</taxon>
        <taxon>Claviceps</taxon>
    </lineage>
</organism>
<dbReference type="OrthoDB" id="5307821at2759"/>
<dbReference type="InterPro" id="IPR024752">
    <property type="entry name" value="Myb/SANT-like_dom"/>
</dbReference>
<evidence type="ECO:0000256" key="1">
    <source>
        <dbReference type="SAM" id="MobiDB-lite"/>
    </source>
</evidence>
<proteinExistence type="predicted"/>
<evidence type="ECO:0000313" key="4">
    <source>
        <dbReference type="Proteomes" id="UP000748025"/>
    </source>
</evidence>
<dbReference type="PANTHER" id="PTHR46929:SF3">
    <property type="entry name" value="MYB_SANT-LIKE DOMAIN-CONTAINING PROTEIN"/>
    <property type="match status" value="1"/>
</dbReference>
<feature type="domain" description="Myb/SANT-like" evidence="2">
    <location>
        <begin position="30"/>
        <end position="124"/>
    </location>
</feature>
<protein>
    <recommendedName>
        <fullName evidence="2">Myb/SANT-like domain-containing protein</fullName>
    </recommendedName>
</protein>
<accession>A0A9P7N370</accession>
<feature type="non-terminal residue" evidence="3">
    <location>
        <position position="126"/>
    </location>
</feature>
<dbReference type="AlphaFoldDB" id="A0A9P7N370"/>
<evidence type="ECO:0000259" key="2">
    <source>
        <dbReference type="Pfam" id="PF12776"/>
    </source>
</evidence>
<gene>
    <name evidence="3" type="ORF">E4U43_006679</name>
</gene>
<reference evidence="3" key="1">
    <citation type="journal article" date="2020" name="bioRxiv">
        <title>Whole genome comparisons of ergot fungi reveals the divergence and evolution of species within the genus Claviceps are the result of varying mechanisms driving genome evolution and host range expansion.</title>
        <authorList>
            <person name="Wyka S.A."/>
            <person name="Mondo S.J."/>
            <person name="Liu M."/>
            <person name="Dettman J."/>
            <person name="Nalam V."/>
            <person name="Broders K.D."/>
        </authorList>
    </citation>
    <scope>NUCLEOTIDE SEQUENCE</scope>
    <source>
        <strain evidence="3">CCC 602</strain>
    </source>
</reference>
<sequence>MSEDDTDMLGPDGHGSSSRVDRDRRAPRFSWTPAYETTFFRSLCASVQLGLRENSSFKAEAWERAAQALQERHGAYPAKSHLINKSDNARKRFRLWRGLREDPEFVYNPVSKTVTATEDAWKAHIE</sequence>
<feature type="region of interest" description="Disordered" evidence="1">
    <location>
        <begin position="1"/>
        <end position="23"/>
    </location>
</feature>
<dbReference type="PANTHER" id="PTHR46929">
    <property type="entry name" value="EXPRESSED PROTEIN"/>
    <property type="match status" value="1"/>
</dbReference>
<dbReference type="EMBL" id="SRPW01004685">
    <property type="protein sequence ID" value="KAG5980928.1"/>
    <property type="molecule type" value="Genomic_DNA"/>
</dbReference>
<keyword evidence="4" id="KW-1185">Reference proteome</keyword>
<comment type="caution">
    <text evidence="3">The sequence shown here is derived from an EMBL/GenBank/DDBJ whole genome shotgun (WGS) entry which is preliminary data.</text>
</comment>
<evidence type="ECO:0000313" key="3">
    <source>
        <dbReference type="EMBL" id="KAG5980928.1"/>
    </source>
</evidence>
<dbReference type="Proteomes" id="UP000748025">
    <property type="component" value="Unassembled WGS sequence"/>
</dbReference>